<dbReference type="InterPro" id="IPR041219">
    <property type="entry name" value="Phage_lysozyme2"/>
</dbReference>
<feature type="domain" description="Phage tail lysozyme" evidence="4">
    <location>
        <begin position="736"/>
        <end position="868"/>
    </location>
</feature>
<dbReference type="Gene3D" id="1.10.530.10">
    <property type="match status" value="1"/>
</dbReference>
<dbReference type="AlphaFoldDB" id="A0A8J7RLL2"/>
<dbReference type="Proteomes" id="UP000666240">
    <property type="component" value="Unassembled WGS sequence"/>
</dbReference>
<dbReference type="InterPro" id="IPR023346">
    <property type="entry name" value="Lysozyme-like_dom_sf"/>
</dbReference>
<gene>
    <name evidence="5" type="ORF">J5Y06_12290</name>
</gene>
<keyword evidence="1" id="KW-0175">Coiled coil</keyword>
<feature type="coiled-coil region" evidence="1">
    <location>
        <begin position="265"/>
        <end position="292"/>
    </location>
</feature>
<evidence type="ECO:0000313" key="6">
    <source>
        <dbReference type="Proteomes" id="UP000666240"/>
    </source>
</evidence>
<dbReference type="EMBL" id="JAGIYY010000003">
    <property type="protein sequence ID" value="MBP0439431.1"/>
    <property type="molecule type" value="Genomic_DNA"/>
</dbReference>
<dbReference type="SUPFAM" id="SSF53955">
    <property type="entry name" value="Lysozyme-like"/>
    <property type="match status" value="1"/>
</dbReference>
<dbReference type="RefSeq" id="WP_209335435.1">
    <property type="nucleotide sequence ID" value="NZ_JAGIYY010000003.1"/>
</dbReference>
<evidence type="ECO:0000256" key="1">
    <source>
        <dbReference type="SAM" id="Coils"/>
    </source>
</evidence>
<evidence type="ECO:0000256" key="2">
    <source>
        <dbReference type="SAM" id="MobiDB-lite"/>
    </source>
</evidence>
<feature type="domain" description="Bacteriophage tail tape measure N-terminal" evidence="3">
    <location>
        <begin position="183"/>
        <end position="345"/>
    </location>
</feature>
<feature type="coiled-coil region" evidence="1">
    <location>
        <begin position="406"/>
        <end position="433"/>
    </location>
</feature>
<evidence type="ECO:0000259" key="3">
    <source>
        <dbReference type="Pfam" id="PF06791"/>
    </source>
</evidence>
<dbReference type="InterPro" id="IPR009628">
    <property type="entry name" value="Phage_tape_measure_N"/>
</dbReference>
<organism evidence="5 6">
    <name type="scientific">Tianweitania sediminis</name>
    <dbReference type="NCBI Taxonomy" id="1502156"/>
    <lineage>
        <taxon>Bacteria</taxon>
        <taxon>Pseudomonadati</taxon>
        <taxon>Pseudomonadota</taxon>
        <taxon>Alphaproteobacteria</taxon>
        <taxon>Hyphomicrobiales</taxon>
        <taxon>Phyllobacteriaceae</taxon>
        <taxon>Tianweitania</taxon>
    </lineage>
</organism>
<dbReference type="Pfam" id="PF18013">
    <property type="entry name" value="Phage_lysozyme2"/>
    <property type="match status" value="1"/>
</dbReference>
<keyword evidence="6" id="KW-1185">Reference proteome</keyword>
<accession>A0A8J7RLL2</accession>
<feature type="region of interest" description="Disordered" evidence="2">
    <location>
        <begin position="472"/>
        <end position="491"/>
    </location>
</feature>
<proteinExistence type="predicted"/>
<dbReference type="Pfam" id="PF06791">
    <property type="entry name" value="TMP_2"/>
    <property type="match status" value="1"/>
</dbReference>
<feature type="compositionally biased region" description="Basic and acidic residues" evidence="2">
    <location>
        <begin position="510"/>
        <end position="529"/>
    </location>
</feature>
<sequence length="1091" mass="116248">MSLNLALVIGGNAEGAKRAAAETRQGLQDVANANDAVVASTNRVAAAQQVAANHVATMARNAETMAERINRSLNIGRGAAAIGSPFAMDAARGRDIDAFGRQLDSLRAKYNPLFSVIQNYKAQQAEIRQAHSVGAISVNEMTAALDRERRAALDNIAALKGRTAALRETARVSAQSTQPGGGAGFNSANISYQLQDIAVTTQMGQSPIAIALQQGTQLSAQFNDIVRSGQRIGPAIGSAFLSILNPISLVTIATIGAGAALVQYFMDTETEADKAEEALQKHLEMIEGVAQKWGDATPALQRYVEELRKGREIQDLLAATEEVAAKSYEPAREQIADILGMSAQARSDLMSANRDDAAGFRGIVEVMEELETRINKSTASTGDLDAAIKVLSETNQQFGSTGITSINDLIEALREYREEVGRASADAERYRIDAQMQFVPTYVDPKVLQNNPYQTIQEQEEFDRRYREKLEADQRMADASSRALSQSRPGSDIELGDWRAEFDERRRAEAERLKRDRERDQARQDRLSKPYESMLGSQREQLELLRAEAGMLGQSREAREAVVASLKLEQEIRQLGIPLYGEEAQALRANANEIIELTRQRTEAVREAAKAERDWAENRDIAKGFLTDSADALREGANLWEALADAAVNALQRIADKILDQAFEGLLDIIMPNPQGSKSGGGSFIPTIGGFAELIFGKSGAGANDNYAPGAVTRAPLAPIGAAAASAALAPAGGVQSQVWNYFAGKGLAPHQIAGIMGNVAQESRFNPLAVGDGGYAHGLFQWNDRRDNLFSHIGGRGNLDDVQGQLDFAWKELQTSESAAFKRLMNAGDVREATAAFGGFERPRGWSAADPENMHGWSNRLSAAEDAMARFGSKTESATSAIDTMTTGATSAGEGLGSLGKGLDEFGNNLSNAFPAAPSGGGGGGFFGKLFGGGGGGLPSFSFMNSISPLAANHIMNGGFGLFADGTESAPPGWAWVGEEGPELRKLRAGDVIRSNPRSRAMVAEHAIGLAGFGGGRGAVGGSAAATVQAVHVTVGVDVDDDGNLRAYVKNVAQQEGQAQATAAVSSFAADLPDHIQGYERNRHRRGPRG</sequence>
<reference evidence="5" key="1">
    <citation type="submission" date="2021-03" db="EMBL/GenBank/DDBJ databases">
        <title>Genome sequencing and assembly of Tianweitania sediminis.</title>
        <authorList>
            <person name="Chhetri G."/>
        </authorList>
    </citation>
    <scope>NUCLEOTIDE SEQUENCE</scope>
    <source>
        <strain evidence="5">Z8</strain>
    </source>
</reference>
<evidence type="ECO:0000259" key="4">
    <source>
        <dbReference type="Pfam" id="PF18013"/>
    </source>
</evidence>
<feature type="region of interest" description="Disordered" evidence="2">
    <location>
        <begin position="510"/>
        <end position="533"/>
    </location>
</feature>
<evidence type="ECO:0000313" key="5">
    <source>
        <dbReference type="EMBL" id="MBP0439431.1"/>
    </source>
</evidence>
<comment type="caution">
    <text evidence="5">The sequence shown here is derived from an EMBL/GenBank/DDBJ whole genome shotgun (WGS) entry which is preliminary data.</text>
</comment>
<protein>
    <submittedName>
        <fullName evidence="5">Phage tail length tape measure family protein</fullName>
    </submittedName>
</protein>
<name>A0A8J7RLL2_9HYPH</name>